<proteinExistence type="predicted"/>
<feature type="signal peptide" evidence="2">
    <location>
        <begin position="1"/>
        <end position="22"/>
    </location>
</feature>
<organism evidence="3 4">
    <name type="scientific">Gigaspora margarita</name>
    <dbReference type="NCBI Taxonomy" id="4874"/>
    <lineage>
        <taxon>Eukaryota</taxon>
        <taxon>Fungi</taxon>
        <taxon>Fungi incertae sedis</taxon>
        <taxon>Mucoromycota</taxon>
        <taxon>Glomeromycotina</taxon>
        <taxon>Glomeromycetes</taxon>
        <taxon>Diversisporales</taxon>
        <taxon>Gigasporaceae</taxon>
        <taxon>Gigaspora</taxon>
    </lineage>
</organism>
<dbReference type="Proteomes" id="UP000789901">
    <property type="component" value="Unassembled WGS sequence"/>
</dbReference>
<evidence type="ECO:0000256" key="2">
    <source>
        <dbReference type="SAM" id="SignalP"/>
    </source>
</evidence>
<evidence type="ECO:0000313" key="3">
    <source>
        <dbReference type="EMBL" id="CAG8648691.1"/>
    </source>
</evidence>
<evidence type="ECO:0000256" key="1">
    <source>
        <dbReference type="SAM" id="MobiDB-lite"/>
    </source>
</evidence>
<comment type="caution">
    <text evidence="3">The sequence shown here is derived from an EMBL/GenBank/DDBJ whole genome shotgun (WGS) entry which is preliminary data.</text>
</comment>
<accession>A0ABN7UQU3</accession>
<evidence type="ECO:0000313" key="4">
    <source>
        <dbReference type="Proteomes" id="UP000789901"/>
    </source>
</evidence>
<name>A0ABN7UQU3_GIGMA</name>
<feature type="region of interest" description="Disordered" evidence="1">
    <location>
        <begin position="213"/>
        <end position="246"/>
    </location>
</feature>
<dbReference type="EMBL" id="CAJVQB010004903">
    <property type="protein sequence ID" value="CAG8648691.1"/>
    <property type="molecule type" value="Genomic_DNA"/>
</dbReference>
<feature type="compositionally biased region" description="Low complexity" evidence="1">
    <location>
        <begin position="229"/>
        <end position="242"/>
    </location>
</feature>
<protein>
    <submittedName>
        <fullName evidence="3">15273_t:CDS:1</fullName>
    </submittedName>
</protein>
<keyword evidence="4" id="KW-1185">Reference proteome</keyword>
<feature type="chain" id="PRO_5047396948" evidence="2">
    <location>
        <begin position="23"/>
        <end position="377"/>
    </location>
</feature>
<reference evidence="3 4" key="1">
    <citation type="submission" date="2021-06" db="EMBL/GenBank/DDBJ databases">
        <authorList>
            <person name="Kallberg Y."/>
            <person name="Tangrot J."/>
            <person name="Rosling A."/>
        </authorList>
    </citation>
    <scope>NUCLEOTIDE SEQUENCE [LARGE SCALE GENOMIC DNA]</scope>
    <source>
        <strain evidence="3 4">120-4 pot B 10/14</strain>
    </source>
</reference>
<sequence>MVKLSKILAFLILIFHVHLTTTLPTHVLEERNLTMLVANRSGHDLKKKGHYYFDPLNLKKRTIIRRPADLPIQMALIGLAVSCEKLKTFLAFCLCCAFNNLDIVISDSSEQQVSWWDRFKVWWLWQNLSFRPSPLNHISIEAPNSIRGPSLRNIWREYKESEYYNSNMGSSSNSQLSIPYCPTSEAIPDFNSQVLTPCIPKTVDDIVRTLDPSTSETCRYDPPGPPTSQDPTSQASTSQASSCRDSKCPCRIPYSVQEARAHASAQRKRDRLLALNAPGFAEFLEVLTLVSVYDHNPRVQMNLWRDFNRVRERFTQLNDTKFYLEVIQQFAYNLDRDINQLANFGLADPDISSDENIESLILYCSWFKSNKKNDELK</sequence>
<gene>
    <name evidence="3" type="ORF">GMARGA_LOCUS9235</name>
</gene>
<keyword evidence="2" id="KW-0732">Signal</keyword>